<keyword evidence="1" id="KW-1133">Transmembrane helix</keyword>
<organism evidence="2 3">
    <name type="scientific">Caerostris extrusa</name>
    <name type="common">Bark spider</name>
    <name type="synonym">Caerostris bankana</name>
    <dbReference type="NCBI Taxonomy" id="172846"/>
    <lineage>
        <taxon>Eukaryota</taxon>
        <taxon>Metazoa</taxon>
        <taxon>Ecdysozoa</taxon>
        <taxon>Arthropoda</taxon>
        <taxon>Chelicerata</taxon>
        <taxon>Arachnida</taxon>
        <taxon>Araneae</taxon>
        <taxon>Araneomorphae</taxon>
        <taxon>Entelegynae</taxon>
        <taxon>Araneoidea</taxon>
        <taxon>Araneidae</taxon>
        <taxon>Caerostris</taxon>
    </lineage>
</organism>
<protein>
    <submittedName>
        <fullName evidence="2">Uncharacterized protein</fullName>
    </submittedName>
</protein>
<comment type="caution">
    <text evidence="2">The sequence shown here is derived from an EMBL/GenBank/DDBJ whole genome shotgun (WGS) entry which is preliminary data.</text>
</comment>
<gene>
    <name evidence="2" type="ORF">CEXT_747991</name>
</gene>
<evidence type="ECO:0000313" key="2">
    <source>
        <dbReference type="EMBL" id="GIY41245.1"/>
    </source>
</evidence>
<proteinExistence type="predicted"/>
<accession>A0AAV4T562</accession>
<feature type="transmembrane region" description="Helical" evidence="1">
    <location>
        <begin position="101"/>
        <end position="118"/>
    </location>
</feature>
<keyword evidence="3" id="KW-1185">Reference proteome</keyword>
<reference evidence="2 3" key="1">
    <citation type="submission" date="2021-06" db="EMBL/GenBank/DDBJ databases">
        <title>Caerostris extrusa draft genome.</title>
        <authorList>
            <person name="Kono N."/>
            <person name="Arakawa K."/>
        </authorList>
    </citation>
    <scope>NUCLEOTIDE SEQUENCE [LARGE SCALE GENOMIC DNA]</scope>
</reference>
<evidence type="ECO:0000313" key="3">
    <source>
        <dbReference type="Proteomes" id="UP001054945"/>
    </source>
</evidence>
<name>A0AAV4T562_CAEEX</name>
<dbReference type="AlphaFoldDB" id="A0AAV4T562"/>
<evidence type="ECO:0000256" key="1">
    <source>
        <dbReference type="SAM" id="Phobius"/>
    </source>
</evidence>
<dbReference type="EMBL" id="BPLR01010699">
    <property type="protein sequence ID" value="GIY41245.1"/>
    <property type="molecule type" value="Genomic_DNA"/>
</dbReference>
<keyword evidence="1" id="KW-0812">Transmembrane</keyword>
<sequence>MPGPAQENCPVASDFKVLSIGSPHERTLLPKEYEACHLPCPKTKWYHFIFQYPQLRGSLEFYCTSSPPLRLAAVYLRLMSRLRLIYLLLPCQQIVVREIPILFPIYISLLLVVWLVKYDMAYPVPSTTELAG</sequence>
<dbReference type="Proteomes" id="UP001054945">
    <property type="component" value="Unassembled WGS sequence"/>
</dbReference>
<keyword evidence="1" id="KW-0472">Membrane</keyword>